<evidence type="ECO:0000313" key="6">
    <source>
        <dbReference type="Proteomes" id="UP000274429"/>
    </source>
</evidence>
<dbReference type="Pfam" id="PF03372">
    <property type="entry name" value="Exo_endo_phos"/>
    <property type="match status" value="2"/>
</dbReference>
<dbReference type="SUPFAM" id="SSF56219">
    <property type="entry name" value="DNase I-like"/>
    <property type="match status" value="1"/>
</dbReference>
<dbReference type="InterPro" id="IPR036691">
    <property type="entry name" value="Endo/exonu/phosph_ase_sf"/>
</dbReference>
<gene>
    <name evidence="5" type="ORF">TTAC_LOCUS6253</name>
</gene>
<reference evidence="5 6" key="2">
    <citation type="submission" date="2018-11" db="EMBL/GenBank/DDBJ databases">
        <authorList>
            <consortium name="Pathogen Informatics"/>
        </authorList>
    </citation>
    <scope>NUCLEOTIDE SEQUENCE [LARGE SCALE GENOMIC DNA]</scope>
</reference>
<evidence type="ECO:0000313" key="7">
    <source>
        <dbReference type="WBParaSite" id="TTAC_0000626801-mRNA-1"/>
    </source>
</evidence>
<evidence type="ECO:0000313" key="5">
    <source>
        <dbReference type="EMBL" id="VDM30437.1"/>
    </source>
</evidence>
<dbReference type="WBParaSite" id="TTAC_0000626801-mRNA-1">
    <property type="protein sequence ID" value="TTAC_0000626801-mRNA-1"/>
    <property type="gene ID" value="TTAC_0000626801"/>
</dbReference>
<dbReference type="InterPro" id="IPR003591">
    <property type="entry name" value="Leu-rich_rpt_typical-subtyp"/>
</dbReference>
<dbReference type="SUPFAM" id="SSF52058">
    <property type="entry name" value="L domain-like"/>
    <property type="match status" value="1"/>
</dbReference>
<dbReference type="SMART" id="SM00369">
    <property type="entry name" value="LRR_TYP"/>
    <property type="match status" value="4"/>
</dbReference>
<dbReference type="PANTHER" id="PTHR12121:SF100">
    <property type="entry name" value="POLY(A)-SPECIFIC RIBONUCLEASE"/>
    <property type="match status" value="1"/>
</dbReference>
<dbReference type="STRING" id="6205.A0A0R3WZN1"/>
<dbReference type="InterPro" id="IPR032675">
    <property type="entry name" value="LRR_dom_sf"/>
</dbReference>
<dbReference type="InterPro" id="IPR005135">
    <property type="entry name" value="Endo/exonuclease/phosphatase"/>
</dbReference>
<feature type="compositionally biased region" description="Polar residues" evidence="3">
    <location>
        <begin position="228"/>
        <end position="242"/>
    </location>
</feature>
<dbReference type="InterPro" id="IPR050410">
    <property type="entry name" value="CCR4/nocturin_mRNA_transcr"/>
</dbReference>
<feature type="region of interest" description="Disordered" evidence="3">
    <location>
        <begin position="216"/>
        <end position="245"/>
    </location>
</feature>
<dbReference type="PANTHER" id="PTHR12121">
    <property type="entry name" value="CARBON CATABOLITE REPRESSOR PROTEIN 4"/>
    <property type="match status" value="1"/>
</dbReference>
<dbReference type="Gene3D" id="3.80.10.10">
    <property type="entry name" value="Ribonuclease Inhibitor"/>
    <property type="match status" value="1"/>
</dbReference>
<reference evidence="7" key="1">
    <citation type="submission" date="2017-02" db="UniProtKB">
        <authorList>
            <consortium name="WormBaseParasite"/>
        </authorList>
    </citation>
    <scope>IDENTIFICATION</scope>
</reference>
<organism evidence="7">
    <name type="scientific">Hydatigena taeniaeformis</name>
    <name type="common">Feline tapeworm</name>
    <name type="synonym">Taenia taeniaeformis</name>
    <dbReference type="NCBI Taxonomy" id="6205"/>
    <lineage>
        <taxon>Eukaryota</taxon>
        <taxon>Metazoa</taxon>
        <taxon>Spiralia</taxon>
        <taxon>Lophotrochozoa</taxon>
        <taxon>Platyhelminthes</taxon>
        <taxon>Cestoda</taxon>
        <taxon>Eucestoda</taxon>
        <taxon>Cyclophyllidea</taxon>
        <taxon>Taeniidae</taxon>
        <taxon>Hydatigera</taxon>
    </lineage>
</organism>
<dbReference type="GO" id="GO:0000175">
    <property type="term" value="F:3'-5'-RNA exonuclease activity"/>
    <property type="evidence" value="ECO:0007669"/>
    <property type="project" value="TreeGrafter"/>
</dbReference>
<evidence type="ECO:0000256" key="3">
    <source>
        <dbReference type="SAM" id="MobiDB-lite"/>
    </source>
</evidence>
<evidence type="ECO:0000256" key="1">
    <source>
        <dbReference type="ARBA" id="ARBA00022614"/>
    </source>
</evidence>
<dbReference type="Gene3D" id="3.60.10.10">
    <property type="entry name" value="Endonuclease/exonuclease/phosphatase"/>
    <property type="match status" value="1"/>
</dbReference>
<protein>
    <submittedName>
        <fullName evidence="7">Endo/exonuclease/phosphatase domain-containing protein</fullName>
    </submittedName>
</protein>
<proteinExistence type="predicted"/>
<keyword evidence="2" id="KW-0677">Repeat</keyword>
<name>A0A0R3WZN1_HYDTA</name>
<dbReference type="OrthoDB" id="428734at2759"/>
<feature type="region of interest" description="Disordered" evidence="3">
    <location>
        <begin position="1033"/>
        <end position="1059"/>
    </location>
</feature>
<evidence type="ECO:0000259" key="4">
    <source>
        <dbReference type="Pfam" id="PF03372"/>
    </source>
</evidence>
<keyword evidence="6" id="KW-1185">Reference proteome</keyword>
<sequence length="1059" mass="117940">MQSRLITEEEARNRARWFRVNLTGPLKNFPRNICYLTYITTLVIKNNHLERLPPELGNLVNLVNLDASYNRLRVLPSTIGELTDLRALILNDNQISDLPLEVARLLNLRFLNLQNNPLSQESAALYGDGTEPFVRRLVRHYLDIYSRQRLYYHSYERMIIRTRAGQWCLLAESKCMMILRSTFNVITLFYTICTFSRDWPELRVFAAVNSSGNSEMQGFVDSGPPEPKSTQRYRTTSDQVASRSRPRSLKWPECKKIDLISDVDYCSSPDSAVVTGSESLGSSESIDTLDTRRAGISQNKLNIPPRRRNNRRYRRWCQIKQDSLGSSLPTEPSSGCGKFSKVSEAGQISGKTYRTPVPVAVVRNTLECPMVFLPGSYPPSPVTLPFCVPYSPAYSTQWLALPYLSPGDGRFPSGSVTIDLTGHDVSYFVEHLPPLTPKWPAQDKVPSPQPLMEINTNLFQPCLTPNRDSAQNCVLVYPQAWATYPPFVYIPAPLRLPRALDHCGSLKTCAVPFSEFPNCKPPIPTRLWKIASTPIPCRCNTSVPLRLTDSGASLGLLRGMDVSTAFCIILLCLNTCLWCACACVPGEGLLSLEAVAVKAEYDRLTVMCYNVLSANYATHSQYPYCPTWAIDWEYRRRGILEELRQYEPNIICLQEIDTDQFETVFVPELAKNNYEGVFLPKSRSRTMEPASARKVDGCAIFWLSEKFTKVTEFHHEFMISCSSVADHPSPLLINRVMTRDNVAIGVVLEIKNSGVNSRRFCVTTGHIHWDPEHSDVKLIQTILWTAELWSRLERFCGDCGKPGSGASRMPVILCGDFNSLPESGVVEYLSTGSVPATHVEFLNFGFNYHFEEWKLLEKWAYEGNIVRHRFNFDRAYRANANDGMRVTNLTYDFKGMIDYIFFSRNHFRLLGSLDQIPDSWFVEERVLGCPHIHVPSDHFSLLVELDLLGQPSRGLAISDPAEALVSTPSMPMVAAATASATSSTDTASMVTNITGTAPTAGTFSATSSGTIGSAAAAATTSIASASVSSTAAGAATISSATNSPKPKGSCGSRQKQGKR</sequence>
<dbReference type="EMBL" id="UYWX01020297">
    <property type="protein sequence ID" value="VDM30437.1"/>
    <property type="molecule type" value="Genomic_DNA"/>
</dbReference>
<feature type="domain" description="Endonuclease/exonuclease/phosphatase" evidence="4">
    <location>
        <begin position="806"/>
        <end position="938"/>
    </location>
</feature>
<keyword evidence="1" id="KW-0433">Leucine-rich repeat</keyword>
<feature type="domain" description="Endonuclease/exonuclease/phosphatase" evidence="4">
    <location>
        <begin position="608"/>
        <end position="710"/>
    </location>
</feature>
<accession>A0A0R3WZN1</accession>
<evidence type="ECO:0000256" key="2">
    <source>
        <dbReference type="ARBA" id="ARBA00022737"/>
    </source>
</evidence>
<dbReference type="Proteomes" id="UP000274429">
    <property type="component" value="Unassembled WGS sequence"/>
</dbReference>
<dbReference type="AlphaFoldDB" id="A0A0R3WZN1"/>